<sequence length="124" mass="14318">MSGGAEVFSDIKIVACREMKPYYAAKSRFFAQKKTERHLVVVNNLDTMEANNVKHCIVMNAFHIGVVFKRITAITNRPFQTPMYLNSNDGMWTRLHRMASGKMVTIRSMTIRDHPSTRRDLKCH</sequence>
<dbReference type="Proteomes" id="UP000007266">
    <property type="component" value="Linkage group 3"/>
</dbReference>
<evidence type="ECO:0000313" key="1">
    <source>
        <dbReference type="EMBL" id="EFA00190.1"/>
    </source>
</evidence>
<organism evidence="1 2">
    <name type="scientific">Tribolium castaneum</name>
    <name type="common">Red flour beetle</name>
    <dbReference type="NCBI Taxonomy" id="7070"/>
    <lineage>
        <taxon>Eukaryota</taxon>
        <taxon>Metazoa</taxon>
        <taxon>Ecdysozoa</taxon>
        <taxon>Arthropoda</taxon>
        <taxon>Hexapoda</taxon>
        <taxon>Insecta</taxon>
        <taxon>Pterygota</taxon>
        <taxon>Neoptera</taxon>
        <taxon>Endopterygota</taxon>
        <taxon>Coleoptera</taxon>
        <taxon>Polyphaga</taxon>
        <taxon>Cucujiformia</taxon>
        <taxon>Tenebrionidae</taxon>
        <taxon>Tenebrionidae incertae sedis</taxon>
        <taxon>Tribolium</taxon>
    </lineage>
</organism>
<dbReference type="EMBL" id="KQ971320">
    <property type="protein sequence ID" value="EFA00190.1"/>
    <property type="molecule type" value="Genomic_DNA"/>
</dbReference>
<proteinExistence type="predicted"/>
<reference evidence="1 2" key="1">
    <citation type="journal article" date="2008" name="Nature">
        <title>The genome of the model beetle and pest Tribolium castaneum.</title>
        <authorList>
            <consortium name="Tribolium Genome Sequencing Consortium"/>
            <person name="Richards S."/>
            <person name="Gibbs R.A."/>
            <person name="Weinstock G.M."/>
            <person name="Brown S.J."/>
            <person name="Denell R."/>
            <person name="Beeman R.W."/>
            <person name="Gibbs R."/>
            <person name="Beeman R.W."/>
            <person name="Brown S.J."/>
            <person name="Bucher G."/>
            <person name="Friedrich M."/>
            <person name="Grimmelikhuijzen C.J."/>
            <person name="Klingler M."/>
            <person name="Lorenzen M."/>
            <person name="Richards S."/>
            <person name="Roth S."/>
            <person name="Schroder R."/>
            <person name="Tautz D."/>
            <person name="Zdobnov E.M."/>
            <person name="Muzny D."/>
            <person name="Gibbs R.A."/>
            <person name="Weinstock G.M."/>
            <person name="Attaway T."/>
            <person name="Bell S."/>
            <person name="Buhay C.J."/>
            <person name="Chandrabose M.N."/>
            <person name="Chavez D."/>
            <person name="Clerk-Blankenburg K.P."/>
            <person name="Cree A."/>
            <person name="Dao M."/>
            <person name="Davis C."/>
            <person name="Chacko J."/>
            <person name="Dinh H."/>
            <person name="Dugan-Rocha S."/>
            <person name="Fowler G."/>
            <person name="Garner T.T."/>
            <person name="Garnes J."/>
            <person name="Gnirke A."/>
            <person name="Hawes A."/>
            <person name="Hernandez J."/>
            <person name="Hines S."/>
            <person name="Holder M."/>
            <person name="Hume J."/>
            <person name="Jhangiani S.N."/>
            <person name="Joshi V."/>
            <person name="Khan Z.M."/>
            <person name="Jackson L."/>
            <person name="Kovar C."/>
            <person name="Kowis A."/>
            <person name="Lee S."/>
            <person name="Lewis L.R."/>
            <person name="Margolis J."/>
            <person name="Morgan M."/>
            <person name="Nazareth L.V."/>
            <person name="Nguyen N."/>
            <person name="Okwuonu G."/>
            <person name="Parker D."/>
            <person name="Richards S."/>
            <person name="Ruiz S.J."/>
            <person name="Santibanez J."/>
            <person name="Savard J."/>
            <person name="Scherer S.E."/>
            <person name="Schneider B."/>
            <person name="Sodergren E."/>
            <person name="Tautz D."/>
            <person name="Vattahil S."/>
            <person name="Villasana D."/>
            <person name="White C.S."/>
            <person name="Wright R."/>
            <person name="Park Y."/>
            <person name="Beeman R.W."/>
            <person name="Lord J."/>
            <person name="Oppert B."/>
            <person name="Lorenzen M."/>
            <person name="Brown S."/>
            <person name="Wang L."/>
            <person name="Savard J."/>
            <person name="Tautz D."/>
            <person name="Richards S."/>
            <person name="Weinstock G."/>
            <person name="Gibbs R.A."/>
            <person name="Liu Y."/>
            <person name="Worley K."/>
            <person name="Weinstock G."/>
            <person name="Elsik C.G."/>
            <person name="Reese J.T."/>
            <person name="Elhaik E."/>
            <person name="Landan G."/>
            <person name="Graur D."/>
            <person name="Arensburger P."/>
            <person name="Atkinson P."/>
            <person name="Beeman R.W."/>
            <person name="Beidler J."/>
            <person name="Brown S.J."/>
            <person name="Demuth J.P."/>
            <person name="Drury D.W."/>
            <person name="Du Y.Z."/>
            <person name="Fujiwara H."/>
            <person name="Lorenzen M."/>
            <person name="Maselli V."/>
            <person name="Osanai M."/>
            <person name="Park Y."/>
            <person name="Robertson H.M."/>
            <person name="Tu Z."/>
            <person name="Wang J.J."/>
            <person name="Wang S."/>
            <person name="Richards S."/>
            <person name="Song H."/>
            <person name="Zhang L."/>
            <person name="Sodergren E."/>
            <person name="Werner D."/>
            <person name="Stanke M."/>
            <person name="Morgenstern B."/>
            <person name="Solovyev V."/>
            <person name="Kosarev P."/>
            <person name="Brown G."/>
            <person name="Chen H.C."/>
            <person name="Ermolaeva O."/>
            <person name="Hlavina W."/>
            <person name="Kapustin Y."/>
            <person name="Kiryutin B."/>
            <person name="Kitts P."/>
            <person name="Maglott D."/>
            <person name="Pruitt K."/>
            <person name="Sapojnikov V."/>
            <person name="Souvorov A."/>
            <person name="Mackey A.J."/>
            <person name="Waterhouse R.M."/>
            <person name="Wyder S."/>
            <person name="Zdobnov E.M."/>
            <person name="Zdobnov E.M."/>
            <person name="Wyder S."/>
            <person name="Kriventseva E.V."/>
            <person name="Kadowaki T."/>
            <person name="Bork P."/>
            <person name="Aranda M."/>
            <person name="Bao R."/>
            <person name="Beermann A."/>
            <person name="Berns N."/>
            <person name="Bolognesi R."/>
            <person name="Bonneton F."/>
            <person name="Bopp D."/>
            <person name="Brown S.J."/>
            <person name="Bucher G."/>
            <person name="Butts T."/>
            <person name="Chaumot A."/>
            <person name="Denell R.E."/>
            <person name="Ferrier D.E."/>
            <person name="Friedrich M."/>
            <person name="Gordon C.M."/>
            <person name="Jindra M."/>
            <person name="Klingler M."/>
            <person name="Lan Q."/>
            <person name="Lattorff H.M."/>
            <person name="Laudet V."/>
            <person name="von Levetsow C."/>
            <person name="Liu Z."/>
            <person name="Lutz R."/>
            <person name="Lynch J.A."/>
            <person name="da Fonseca R.N."/>
            <person name="Posnien N."/>
            <person name="Reuter R."/>
            <person name="Roth S."/>
            <person name="Savard J."/>
            <person name="Schinko J.B."/>
            <person name="Schmitt C."/>
            <person name="Schoppmeier M."/>
            <person name="Schroder R."/>
            <person name="Shippy T.D."/>
            <person name="Simonnet F."/>
            <person name="Marques-Souza H."/>
            <person name="Tautz D."/>
            <person name="Tomoyasu Y."/>
            <person name="Trauner J."/>
            <person name="Van der Zee M."/>
            <person name="Vervoort M."/>
            <person name="Wittkopp N."/>
            <person name="Wimmer E.A."/>
            <person name="Yang X."/>
            <person name="Jones A.K."/>
            <person name="Sattelle D.B."/>
            <person name="Ebert P.R."/>
            <person name="Nelson D."/>
            <person name="Scott J.G."/>
            <person name="Beeman R.W."/>
            <person name="Muthukrishnan S."/>
            <person name="Kramer K.J."/>
            <person name="Arakane Y."/>
            <person name="Beeman R.W."/>
            <person name="Zhu Q."/>
            <person name="Hogenkamp D."/>
            <person name="Dixit R."/>
            <person name="Oppert B."/>
            <person name="Jiang H."/>
            <person name="Zou Z."/>
            <person name="Marshall J."/>
            <person name="Elpidina E."/>
            <person name="Vinokurov K."/>
            <person name="Oppert C."/>
            <person name="Zou Z."/>
            <person name="Evans J."/>
            <person name="Lu Z."/>
            <person name="Zhao P."/>
            <person name="Sumathipala N."/>
            <person name="Altincicek B."/>
            <person name="Vilcinskas A."/>
            <person name="Williams M."/>
            <person name="Hultmark D."/>
            <person name="Hetru C."/>
            <person name="Jiang H."/>
            <person name="Grimmelikhuijzen C.J."/>
            <person name="Hauser F."/>
            <person name="Cazzamali G."/>
            <person name="Williamson M."/>
            <person name="Park Y."/>
            <person name="Li B."/>
            <person name="Tanaka Y."/>
            <person name="Predel R."/>
            <person name="Neupert S."/>
            <person name="Schachtner J."/>
            <person name="Verleyen P."/>
            <person name="Raible F."/>
            <person name="Bork P."/>
            <person name="Friedrich M."/>
            <person name="Walden K.K."/>
            <person name="Robertson H.M."/>
            <person name="Angeli S."/>
            <person name="Foret S."/>
            <person name="Bucher G."/>
            <person name="Schuetz S."/>
            <person name="Maleszka R."/>
            <person name="Wimmer E.A."/>
            <person name="Beeman R.W."/>
            <person name="Lorenzen M."/>
            <person name="Tomoyasu Y."/>
            <person name="Miller S.C."/>
            <person name="Grossmann D."/>
            <person name="Bucher G."/>
        </authorList>
    </citation>
    <scope>NUCLEOTIDE SEQUENCE [LARGE SCALE GENOMIC DNA]</scope>
    <source>
        <strain evidence="1 2">Georgia GA2</strain>
    </source>
</reference>
<gene>
    <name evidence="1" type="primary">GLEAN_03015</name>
    <name evidence="1" type="ORF">TcasGA2_TC003015</name>
</gene>
<keyword evidence="2" id="KW-1185">Reference proteome</keyword>
<dbReference type="HOGENOM" id="CLU_2006839_0_0_1"/>
<evidence type="ECO:0000313" key="2">
    <source>
        <dbReference type="Proteomes" id="UP000007266"/>
    </source>
</evidence>
<dbReference type="InParanoid" id="D6WG79"/>
<dbReference type="AlphaFoldDB" id="D6WG79"/>
<protein>
    <submittedName>
        <fullName evidence="1">Uncharacterized protein</fullName>
    </submittedName>
</protein>
<reference evidence="1 2" key="2">
    <citation type="journal article" date="2010" name="Nucleic Acids Res.">
        <title>BeetleBase in 2010: revisions to provide comprehensive genomic information for Tribolium castaneum.</title>
        <authorList>
            <person name="Kim H.S."/>
            <person name="Murphy T."/>
            <person name="Xia J."/>
            <person name="Caragea D."/>
            <person name="Park Y."/>
            <person name="Beeman R.W."/>
            <person name="Lorenzen M.D."/>
            <person name="Butcher S."/>
            <person name="Manak J.R."/>
            <person name="Brown S.J."/>
        </authorList>
    </citation>
    <scope>GENOME REANNOTATION</scope>
    <source>
        <strain evidence="1 2">Georgia GA2</strain>
    </source>
</reference>
<name>D6WG79_TRICA</name>
<accession>D6WG79</accession>